<evidence type="ECO:0000313" key="2">
    <source>
        <dbReference type="Proteomes" id="UP000230002"/>
    </source>
</evidence>
<dbReference type="STRING" id="1077348.A0A2G8SEG7"/>
<dbReference type="Proteomes" id="UP000230002">
    <property type="component" value="Unassembled WGS sequence"/>
</dbReference>
<name>A0A2G8SEG7_9APHY</name>
<comment type="caution">
    <text evidence="1">The sequence shown here is derived from an EMBL/GenBank/DDBJ whole genome shotgun (WGS) entry which is preliminary data.</text>
</comment>
<sequence length="340" mass="35415">MLKVLVHHHGAPANAPFHSTSLLHLLLQLLSQPLLLSFLFVVFAAISIPPVAAAEGIIQSPKDGLSVIDSPAPNSVLHVGSNMTIAIDVSASNSGTFSYRSLEVYLVSATTGKNFTISNGTQLLTQEPASTVKHIDWPVATCLQTGEYNLTVYEASTLTSNDTSYFAIIPVPVEVQNNDVPDNDCASTLNVLQVQPQASDPPPVTLIPGRIPSNSSTVLSGTATNTATATATSPPAGGQVITVTAGDSDITIPLTDLPGTIVVEPSGGAPPTPTSADITSGFTTIFKTVAPTATETLTEIISQPITVTFEETFVSTVTGPGQTEELTVTYGWQPFDFVSA</sequence>
<accession>A0A2G8SEG7</accession>
<gene>
    <name evidence="1" type="ORF">GSI_06802</name>
</gene>
<protein>
    <submittedName>
        <fullName evidence="1">Uncharacterized protein</fullName>
    </submittedName>
</protein>
<keyword evidence="2" id="KW-1185">Reference proteome</keyword>
<dbReference type="EMBL" id="AYKW01000012">
    <property type="protein sequence ID" value="PIL32097.1"/>
    <property type="molecule type" value="Genomic_DNA"/>
</dbReference>
<dbReference type="AlphaFoldDB" id="A0A2G8SEG7"/>
<reference evidence="1 2" key="1">
    <citation type="journal article" date="2015" name="Sci. Rep.">
        <title>Chromosome-level genome map provides insights into diverse defense mechanisms in the medicinal fungus Ganoderma sinense.</title>
        <authorList>
            <person name="Zhu Y."/>
            <person name="Xu J."/>
            <person name="Sun C."/>
            <person name="Zhou S."/>
            <person name="Xu H."/>
            <person name="Nelson D.R."/>
            <person name="Qian J."/>
            <person name="Song J."/>
            <person name="Luo H."/>
            <person name="Xiang L."/>
            <person name="Li Y."/>
            <person name="Xu Z."/>
            <person name="Ji A."/>
            <person name="Wang L."/>
            <person name="Lu S."/>
            <person name="Hayward A."/>
            <person name="Sun W."/>
            <person name="Li X."/>
            <person name="Schwartz D.C."/>
            <person name="Wang Y."/>
            <person name="Chen S."/>
        </authorList>
    </citation>
    <scope>NUCLEOTIDE SEQUENCE [LARGE SCALE GENOMIC DNA]</scope>
    <source>
        <strain evidence="1 2">ZZ0214-1</strain>
    </source>
</reference>
<organism evidence="1 2">
    <name type="scientific">Ganoderma sinense ZZ0214-1</name>
    <dbReference type="NCBI Taxonomy" id="1077348"/>
    <lineage>
        <taxon>Eukaryota</taxon>
        <taxon>Fungi</taxon>
        <taxon>Dikarya</taxon>
        <taxon>Basidiomycota</taxon>
        <taxon>Agaricomycotina</taxon>
        <taxon>Agaricomycetes</taxon>
        <taxon>Polyporales</taxon>
        <taxon>Polyporaceae</taxon>
        <taxon>Ganoderma</taxon>
    </lineage>
</organism>
<dbReference type="OrthoDB" id="3267335at2759"/>
<proteinExistence type="predicted"/>
<evidence type="ECO:0000313" key="1">
    <source>
        <dbReference type="EMBL" id="PIL32097.1"/>
    </source>
</evidence>